<dbReference type="RefSeq" id="WP_344240150.1">
    <property type="nucleotide sequence ID" value="NZ_BAAAPH010000030.1"/>
</dbReference>
<keyword evidence="4" id="KW-1185">Reference proteome</keyword>
<dbReference type="SUPFAM" id="SSF51735">
    <property type="entry name" value="NAD(P)-binding Rossmann-fold domains"/>
    <property type="match status" value="1"/>
</dbReference>
<evidence type="ECO:0008006" key="5">
    <source>
        <dbReference type="Google" id="ProtNLM"/>
    </source>
</evidence>
<dbReference type="PANTHER" id="PTHR42760">
    <property type="entry name" value="SHORT-CHAIN DEHYDROGENASES/REDUCTASES FAMILY MEMBER"/>
    <property type="match status" value="1"/>
</dbReference>
<dbReference type="Gene3D" id="3.40.50.720">
    <property type="entry name" value="NAD(P)-binding Rossmann-like Domain"/>
    <property type="match status" value="1"/>
</dbReference>
<reference evidence="4" key="1">
    <citation type="journal article" date="2019" name="Int. J. Syst. Evol. Microbiol.">
        <title>The Global Catalogue of Microorganisms (GCM) 10K type strain sequencing project: providing services to taxonomists for standard genome sequencing and annotation.</title>
        <authorList>
            <consortium name="The Broad Institute Genomics Platform"/>
            <consortium name="The Broad Institute Genome Sequencing Center for Infectious Disease"/>
            <person name="Wu L."/>
            <person name="Ma J."/>
        </authorList>
    </citation>
    <scope>NUCLEOTIDE SEQUENCE [LARGE SCALE GENOMIC DNA]</scope>
    <source>
        <strain evidence="4">JCM 15572</strain>
    </source>
</reference>
<dbReference type="Proteomes" id="UP001501705">
    <property type="component" value="Unassembled WGS sequence"/>
</dbReference>
<dbReference type="InterPro" id="IPR036291">
    <property type="entry name" value="NAD(P)-bd_dom_sf"/>
</dbReference>
<dbReference type="PRINTS" id="PR00080">
    <property type="entry name" value="SDRFAMILY"/>
</dbReference>
<evidence type="ECO:0000313" key="4">
    <source>
        <dbReference type="Proteomes" id="UP001501705"/>
    </source>
</evidence>
<dbReference type="EMBL" id="BAAAPH010000030">
    <property type="protein sequence ID" value="GAA1601169.1"/>
    <property type="molecule type" value="Genomic_DNA"/>
</dbReference>
<dbReference type="InterPro" id="IPR002347">
    <property type="entry name" value="SDR_fam"/>
</dbReference>
<gene>
    <name evidence="3" type="ORF">GCM10009804_67150</name>
</gene>
<sequence length="243" mass="25603">MEIAGTLAVVTGAAVGIGRAIAIRLAAAGASVVIADIDAPGGTYTRDLIGRSARFVELDLRNDHALTELMTSQPQILINNAGGGAVLTPCYPDATPARWSASLDLNLRAPMLATQLALPTMESTGGVIVNIGSTAGIGFGPHISPEYSAAKAGLIRFTTTLAPRLQRARINCVVPDWVATERGLQERAALPPEEQGPPLVPLETVTDNVLRFIKDDTLTGQVVLLDRGREVQVLNDLVEEPLD</sequence>
<comment type="similarity">
    <text evidence="1 2">Belongs to the short-chain dehydrogenases/reductases (SDR) family.</text>
</comment>
<accession>A0ABP4Q8W9</accession>
<dbReference type="PRINTS" id="PR00081">
    <property type="entry name" value="GDHRDH"/>
</dbReference>
<organism evidence="3 4">
    <name type="scientific">Kribbella hippodromi</name>
    <dbReference type="NCBI Taxonomy" id="434347"/>
    <lineage>
        <taxon>Bacteria</taxon>
        <taxon>Bacillati</taxon>
        <taxon>Actinomycetota</taxon>
        <taxon>Actinomycetes</taxon>
        <taxon>Propionibacteriales</taxon>
        <taxon>Kribbellaceae</taxon>
        <taxon>Kribbella</taxon>
    </lineage>
</organism>
<comment type="caution">
    <text evidence="3">The sequence shown here is derived from an EMBL/GenBank/DDBJ whole genome shotgun (WGS) entry which is preliminary data.</text>
</comment>
<name>A0ABP4Q8W9_9ACTN</name>
<proteinExistence type="inferred from homology"/>
<dbReference type="Pfam" id="PF00106">
    <property type="entry name" value="adh_short"/>
    <property type="match status" value="1"/>
</dbReference>
<evidence type="ECO:0000256" key="2">
    <source>
        <dbReference type="RuleBase" id="RU000363"/>
    </source>
</evidence>
<protein>
    <recommendedName>
        <fullName evidence="5">SDR family oxidoreductase</fullName>
    </recommendedName>
</protein>
<evidence type="ECO:0000313" key="3">
    <source>
        <dbReference type="EMBL" id="GAA1601169.1"/>
    </source>
</evidence>
<evidence type="ECO:0000256" key="1">
    <source>
        <dbReference type="ARBA" id="ARBA00006484"/>
    </source>
</evidence>
<dbReference type="PANTHER" id="PTHR42760:SF129">
    <property type="entry name" value="OXIDOREDUCTASE"/>
    <property type="match status" value="1"/>
</dbReference>